<dbReference type="AlphaFoldDB" id="A0AAX2DB33"/>
<dbReference type="EMBL" id="LT629790">
    <property type="protein sequence ID" value="SDU46897.1"/>
    <property type="molecule type" value="Genomic_DNA"/>
</dbReference>
<dbReference type="Proteomes" id="UP000183772">
    <property type="component" value="Chromosome I"/>
</dbReference>
<evidence type="ECO:0000313" key="1">
    <source>
        <dbReference type="EMBL" id="SDU46897.1"/>
    </source>
</evidence>
<keyword evidence="2" id="KW-1185">Reference proteome</keyword>
<reference evidence="1 2" key="1">
    <citation type="submission" date="2016-10" db="EMBL/GenBank/DDBJ databases">
        <authorList>
            <person name="Varghese N."/>
            <person name="Submissions S."/>
        </authorList>
    </citation>
    <scope>NUCLEOTIDE SEQUENCE [LARGE SCALE GENOMIC DNA]</scope>
    <source>
        <strain evidence="1 2">DSM 16733</strain>
    </source>
</reference>
<evidence type="ECO:0000313" key="2">
    <source>
        <dbReference type="Proteomes" id="UP000183772"/>
    </source>
</evidence>
<gene>
    <name evidence="1" type="ORF">SAMN05216476_2359</name>
</gene>
<dbReference type="RefSeq" id="WP_144402614.1">
    <property type="nucleotide sequence ID" value="NZ_CAKKMJ010000209.1"/>
</dbReference>
<dbReference type="GeneID" id="76215862"/>
<proteinExistence type="predicted"/>
<accession>A0AAX2DB33</accession>
<name>A0AAX2DB33_9PSED</name>
<protein>
    <submittedName>
        <fullName evidence="1">Uncharacterized protein</fullName>
    </submittedName>
</protein>
<sequence>MTDSPVSPGPYKQSLPPGRPWLYPSGGLHVDRRLAGLPCSVAFEIPEQLNRMKILKKTFAIGKAFDYISAPRQTEQFAETR</sequence>
<organism evidence="1 2">
    <name type="scientific">Pseudomonas mediterranea</name>
    <dbReference type="NCBI Taxonomy" id="183795"/>
    <lineage>
        <taxon>Bacteria</taxon>
        <taxon>Pseudomonadati</taxon>
        <taxon>Pseudomonadota</taxon>
        <taxon>Gammaproteobacteria</taxon>
        <taxon>Pseudomonadales</taxon>
        <taxon>Pseudomonadaceae</taxon>
        <taxon>Pseudomonas</taxon>
    </lineage>
</organism>